<proteinExistence type="predicted"/>
<feature type="region of interest" description="Disordered" evidence="1">
    <location>
        <begin position="1"/>
        <end position="48"/>
    </location>
</feature>
<dbReference type="Proteomes" id="UP001290101">
    <property type="component" value="Unassembled WGS sequence"/>
</dbReference>
<accession>A0ABU5JLF8</accession>
<evidence type="ECO:0000256" key="1">
    <source>
        <dbReference type="SAM" id="MobiDB-lite"/>
    </source>
</evidence>
<evidence type="ECO:0000256" key="2">
    <source>
        <dbReference type="SAM" id="Phobius"/>
    </source>
</evidence>
<feature type="compositionally biased region" description="Low complexity" evidence="1">
    <location>
        <begin position="20"/>
        <end position="33"/>
    </location>
</feature>
<keyword evidence="2" id="KW-0812">Transmembrane</keyword>
<keyword evidence="2" id="KW-1133">Transmembrane helix</keyword>
<evidence type="ECO:0000313" key="4">
    <source>
        <dbReference type="Proteomes" id="UP001290101"/>
    </source>
</evidence>
<feature type="transmembrane region" description="Helical" evidence="2">
    <location>
        <begin position="58"/>
        <end position="76"/>
    </location>
</feature>
<comment type="caution">
    <text evidence="3">The sequence shown here is derived from an EMBL/GenBank/DDBJ whole genome shotgun (WGS) entry which is preliminary data.</text>
</comment>
<evidence type="ECO:0000313" key="3">
    <source>
        <dbReference type="EMBL" id="MDZ5493465.1"/>
    </source>
</evidence>
<reference evidence="3 4" key="1">
    <citation type="submission" date="2023-12" db="EMBL/GenBank/DDBJ databases">
        <title>Micromonospora sp. nov., isolated from Atacama Desert.</title>
        <authorList>
            <person name="Carro L."/>
            <person name="Golinska P."/>
            <person name="Klenk H.-P."/>
            <person name="Goodfellow M."/>
        </authorList>
    </citation>
    <scope>NUCLEOTIDE SEQUENCE [LARGE SCALE GENOMIC DNA]</scope>
    <source>
        <strain evidence="3 4">4G53</strain>
    </source>
</reference>
<sequence length="83" mass="8529">MLGGSHNLAADRQVTEEPMAATPPTAGSAAGTSHVPASGGTDPRRQAGIGHFGRQVTFAYLVGWMLLALTLLVANLRTTGTAR</sequence>
<keyword evidence="2" id="KW-0472">Membrane</keyword>
<dbReference type="RefSeq" id="WP_322443055.1">
    <property type="nucleotide sequence ID" value="NZ_JAXOTQ010000047.1"/>
</dbReference>
<evidence type="ECO:0008006" key="5">
    <source>
        <dbReference type="Google" id="ProtNLM"/>
    </source>
</evidence>
<protein>
    <recommendedName>
        <fullName evidence="5">MFS transporter</fullName>
    </recommendedName>
</protein>
<organism evidence="3 4">
    <name type="scientific">Micromonospora sicca</name>
    <dbReference type="NCBI Taxonomy" id="2202420"/>
    <lineage>
        <taxon>Bacteria</taxon>
        <taxon>Bacillati</taxon>
        <taxon>Actinomycetota</taxon>
        <taxon>Actinomycetes</taxon>
        <taxon>Micromonosporales</taxon>
        <taxon>Micromonosporaceae</taxon>
        <taxon>Micromonospora</taxon>
    </lineage>
</organism>
<keyword evidence="4" id="KW-1185">Reference proteome</keyword>
<dbReference type="EMBL" id="JAXOTQ010000047">
    <property type="protein sequence ID" value="MDZ5493465.1"/>
    <property type="molecule type" value="Genomic_DNA"/>
</dbReference>
<name>A0ABU5JLF8_9ACTN</name>
<gene>
    <name evidence="3" type="ORF">U2F25_29045</name>
</gene>